<gene>
    <name evidence="1" type="ORF">CHARACLAT_026690</name>
</gene>
<sequence>MEQFSRSEGRTTGPHHRGYSCNIAVWPACRASNPTEQLRRLAGVNPVFTVTALFNFVARTTFPQHSSRKRWVLMECRPPTVQSTSGSGDPDPLQLTVTFSPSVTNTLLWLTLISVRGFFRSAVRQTSTGNPSSPRGISIYNIYLQSA</sequence>
<dbReference type="Proteomes" id="UP001352852">
    <property type="component" value="Unassembled WGS sequence"/>
</dbReference>
<proteinExistence type="predicted"/>
<keyword evidence="2" id="KW-1185">Reference proteome</keyword>
<dbReference type="EMBL" id="JAHUTJ010003255">
    <property type="protein sequence ID" value="MED6265553.1"/>
    <property type="molecule type" value="Genomic_DNA"/>
</dbReference>
<name>A0ABU7CRM7_9TELE</name>
<evidence type="ECO:0000313" key="2">
    <source>
        <dbReference type="Proteomes" id="UP001352852"/>
    </source>
</evidence>
<comment type="caution">
    <text evidence="1">The sequence shown here is derived from an EMBL/GenBank/DDBJ whole genome shotgun (WGS) entry which is preliminary data.</text>
</comment>
<protein>
    <submittedName>
        <fullName evidence="1">Uncharacterized protein</fullName>
    </submittedName>
</protein>
<evidence type="ECO:0000313" key="1">
    <source>
        <dbReference type="EMBL" id="MED6265553.1"/>
    </source>
</evidence>
<reference evidence="1 2" key="1">
    <citation type="submission" date="2021-06" db="EMBL/GenBank/DDBJ databases">
        <authorList>
            <person name="Palmer J.M."/>
        </authorList>
    </citation>
    <scope>NUCLEOTIDE SEQUENCE [LARGE SCALE GENOMIC DNA]</scope>
    <source>
        <strain evidence="1 2">CL_MEX2019</strain>
        <tissue evidence="1">Muscle</tissue>
    </source>
</reference>
<organism evidence="1 2">
    <name type="scientific">Characodon lateralis</name>
    <dbReference type="NCBI Taxonomy" id="208331"/>
    <lineage>
        <taxon>Eukaryota</taxon>
        <taxon>Metazoa</taxon>
        <taxon>Chordata</taxon>
        <taxon>Craniata</taxon>
        <taxon>Vertebrata</taxon>
        <taxon>Euteleostomi</taxon>
        <taxon>Actinopterygii</taxon>
        <taxon>Neopterygii</taxon>
        <taxon>Teleostei</taxon>
        <taxon>Neoteleostei</taxon>
        <taxon>Acanthomorphata</taxon>
        <taxon>Ovalentaria</taxon>
        <taxon>Atherinomorphae</taxon>
        <taxon>Cyprinodontiformes</taxon>
        <taxon>Goodeidae</taxon>
        <taxon>Characodon</taxon>
    </lineage>
</organism>
<accession>A0ABU7CRM7</accession>